<evidence type="ECO:0000256" key="1">
    <source>
        <dbReference type="ARBA" id="ARBA00008791"/>
    </source>
</evidence>
<geneLocation type="plasmid" evidence="3 4">
    <name>pDV</name>
</geneLocation>
<reference evidence="3 4" key="1">
    <citation type="journal article" date="2004" name="Nat. Biotechnol.">
        <title>The genome sequence of the anaerobic, sulfate-reducing bacterium Desulfovibrio vulgaris Hildenborough.</title>
        <authorList>
            <person name="Heidelberg J.F."/>
            <person name="Seshadri R."/>
            <person name="Haveman S.A."/>
            <person name="Hemme C.L."/>
            <person name="Paulsen I.T."/>
            <person name="Kolonay J.F."/>
            <person name="Eisen J.A."/>
            <person name="Ward N."/>
            <person name="Methe B."/>
            <person name="Brinkac L.M."/>
            <person name="Daugherty S.C."/>
            <person name="Deboy R.T."/>
            <person name="Dodson R.J."/>
            <person name="Durkin A.S."/>
            <person name="Madupu R."/>
            <person name="Nelson W.C."/>
            <person name="Sullivan S.A."/>
            <person name="Fouts D."/>
            <person name="Haft D.H."/>
            <person name="Selengut J."/>
            <person name="Peterson J.D."/>
            <person name="Davidsen T.M."/>
            <person name="Zafar N."/>
            <person name="Zhou L."/>
            <person name="Radune D."/>
            <person name="Dimitrov G."/>
            <person name="Hance M."/>
            <person name="Tran K."/>
            <person name="Khouri H."/>
            <person name="Gill J."/>
            <person name="Utterback T.R."/>
            <person name="Feldblyum T.V."/>
            <person name="Wall J.D."/>
            <person name="Voordouw G."/>
            <person name="Fraser C.M."/>
        </authorList>
    </citation>
    <scope>NUCLEOTIDE SEQUENCE [LARGE SCALE GENOMIC DNA]</scope>
    <source>
        <strain evidence="4">ATCC 29579 / DSM 644 / NCIMB 8303 / VKM B-1760 / Hildenborough</strain>
        <plasmid evidence="4">pDV</plasmid>
    </source>
</reference>
<evidence type="ECO:0000313" key="4">
    <source>
        <dbReference type="Proteomes" id="UP000002194"/>
    </source>
</evidence>
<dbReference type="Gene3D" id="3.40.50.12370">
    <property type="match status" value="1"/>
</dbReference>
<name>Q72WT4_NITV2</name>
<dbReference type="EMBL" id="AE017286">
    <property type="protein sequence ID" value="AAS94475.1"/>
    <property type="molecule type" value="Genomic_DNA"/>
</dbReference>
<protein>
    <submittedName>
        <fullName evidence="3">Universal stress protein family</fullName>
    </submittedName>
</protein>
<dbReference type="PANTHER" id="PTHR46268:SF15">
    <property type="entry name" value="UNIVERSAL STRESS PROTEIN HP_0031"/>
    <property type="match status" value="1"/>
</dbReference>
<dbReference type="OrthoDB" id="239260at2"/>
<dbReference type="HOGENOM" id="CLU_893513_0_0_7"/>
<keyword evidence="3" id="KW-0614">Plasmid</keyword>
<dbReference type="PANTHER" id="PTHR46268">
    <property type="entry name" value="STRESS RESPONSE PROTEIN NHAX"/>
    <property type="match status" value="1"/>
</dbReference>
<dbReference type="Pfam" id="PF00582">
    <property type="entry name" value="Usp"/>
    <property type="match status" value="1"/>
</dbReference>
<feature type="domain" description="UspA" evidence="2">
    <location>
        <begin position="161"/>
        <end position="305"/>
    </location>
</feature>
<evidence type="ECO:0000313" key="3">
    <source>
        <dbReference type="EMBL" id="AAS94475.1"/>
    </source>
</evidence>
<dbReference type="KEGG" id="dvu:DVUA0005"/>
<evidence type="ECO:0000259" key="2">
    <source>
        <dbReference type="Pfam" id="PF00582"/>
    </source>
</evidence>
<keyword evidence="4" id="KW-1185">Reference proteome</keyword>
<proteinExistence type="inferred from homology"/>
<dbReference type="PATRIC" id="fig|882.5.peg.3082"/>
<dbReference type="InterPro" id="IPR006016">
    <property type="entry name" value="UspA"/>
</dbReference>
<organism evidence="3 4">
    <name type="scientific">Nitratidesulfovibrio vulgaris (strain ATCC 29579 / DSM 644 / CCUG 34227 / NCIMB 8303 / VKM B-1760 / Hildenborough)</name>
    <name type="common">Desulfovibrio vulgaris</name>
    <dbReference type="NCBI Taxonomy" id="882"/>
    <lineage>
        <taxon>Bacteria</taxon>
        <taxon>Pseudomonadati</taxon>
        <taxon>Thermodesulfobacteriota</taxon>
        <taxon>Desulfovibrionia</taxon>
        <taxon>Desulfovibrionales</taxon>
        <taxon>Desulfovibrionaceae</taxon>
        <taxon>Nitratidesulfovibrio</taxon>
    </lineage>
</organism>
<dbReference type="SMR" id="Q72WT4"/>
<sequence length="311" mass="33853">MWRMRMRCYDRILYGATGPGTDRHRALFAIDFARRLGAPLTILCDDALRRDMEQACEADARRAEAPAWRGKGHDTGCGAGHDVIVTDGADTLSRLSAQRPGQHDLTIVDHHANLFANPIQTKTFMNFVHGAQGDVLVLKQGTNSLRNIVAAIGCDDVIDSPSDRSLNEAILEAAYGIATRHSATLHVVHAWDVFARMKITSKSGVARKEANTHAAHEYSRHGGHLHNALARLSAIMERDGDAPVTVRSHLPRGVVPASIMGTAEGCSADLTIVGMHDHGVLQRLLFKSTAEHILRGSGHSTLVVRRKTARP</sequence>
<dbReference type="EnsemblBacteria" id="AAS94475">
    <property type="protein sequence ID" value="AAS94475"/>
    <property type="gene ID" value="DVUA0005"/>
</dbReference>
<dbReference type="CDD" id="cd00293">
    <property type="entry name" value="USP-like"/>
    <property type="match status" value="1"/>
</dbReference>
<accession>Q72WT4</accession>
<dbReference type="AlphaFoldDB" id="Q72WT4"/>
<comment type="similarity">
    <text evidence="1">Belongs to the universal stress protein A family.</text>
</comment>
<dbReference type="Proteomes" id="UP000002194">
    <property type="component" value="Plasmid pDV"/>
</dbReference>
<gene>
    <name evidence="3" type="ordered locus">DVUA0005</name>
</gene>
<dbReference type="SUPFAM" id="SSF52402">
    <property type="entry name" value="Adenine nucleotide alpha hydrolases-like"/>
    <property type="match status" value="1"/>
</dbReference>